<protein>
    <submittedName>
        <fullName evidence="1">Uncharacterized protein</fullName>
    </submittedName>
</protein>
<dbReference type="Proteomes" id="UP000570517">
    <property type="component" value="Unassembled WGS sequence"/>
</dbReference>
<gene>
    <name evidence="1" type="ORF">HLY00_3577</name>
</gene>
<dbReference type="EMBL" id="JABFYL010000037">
    <property type="protein sequence ID" value="NVN51497.1"/>
    <property type="molecule type" value="Genomic_DNA"/>
</dbReference>
<sequence length="77" mass="8281">MAWHGDLPLPLVAKMYAEGGPEMSNRSITLTYEQLCAWAGRDLSSDEIDQLHSAIPFSSIPEAISTISDNLDCGGSV</sequence>
<comment type="caution">
    <text evidence="1">The sequence shown here is derived from an EMBL/GenBank/DDBJ whole genome shotgun (WGS) entry which is preliminary data.</text>
</comment>
<evidence type="ECO:0000313" key="2">
    <source>
        <dbReference type="Proteomes" id="UP000570517"/>
    </source>
</evidence>
<keyword evidence="2" id="KW-1185">Reference proteome</keyword>
<reference evidence="1 2" key="1">
    <citation type="submission" date="2020-05" db="EMBL/GenBank/DDBJ databases">
        <title>Draft genome sequence of Mycobacterium hippocampi DL, isolated from European seabass, Dicentrarchus labrax, reared in fish farms.</title>
        <authorList>
            <person name="Stathopoulou P."/>
            <person name="Asimakis E."/>
            <person name="Tzokas K."/>
            <person name="Batargias C."/>
            <person name="Tsiamis G."/>
        </authorList>
    </citation>
    <scope>NUCLEOTIDE SEQUENCE [LARGE SCALE GENOMIC DNA]</scope>
    <source>
        <strain evidence="1 2">DL</strain>
    </source>
</reference>
<accession>A0A850PRV3</accession>
<proteinExistence type="predicted"/>
<dbReference type="AlphaFoldDB" id="A0A850PRV3"/>
<name>A0A850PRV3_9MYCO</name>
<evidence type="ECO:0000313" key="1">
    <source>
        <dbReference type="EMBL" id="NVN51497.1"/>
    </source>
</evidence>
<organism evidence="1 2">
    <name type="scientific">Mycolicibacterium hippocampi</name>
    <dbReference type="NCBI Taxonomy" id="659824"/>
    <lineage>
        <taxon>Bacteria</taxon>
        <taxon>Bacillati</taxon>
        <taxon>Actinomycetota</taxon>
        <taxon>Actinomycetes</taxon>
        <taxon>Mycobacteriales</taxon>
        <taxon>Mycobacteriaceae</taxon>
        <taxon>Mycolicibacterium</taxon>
    </lineage>
</organism>